<feature type="region of interest" description="Disordered" evidence="1">
    <location>
        <begin position="126"/>
        <end position="270"/>
    </location>
</feature>
<sequence>MPYRPRATSFSWRRSAYATATAEGPGRRPLPPEPAPDRPCRPASPGPRASGPACSPRRSSRRPRLPGRPCRPPSPGARASGPACSPRRSSRRPSASAACSRAPCLPAAPCLPPSYFAAACRGPCVSASSRRPRFSGPRIPRTGRSRDPRPLSAQPPRLRSPAACRARAQGPGCAPPAPFPDLPTLRSRVSARPPTGLAARGPSRRPVPPGRPPPAAHAPPSTNAHGPGPEKSGTGPWATGGACQVRGSAPRRCSRSTISSTSDACASTMPCARSRSTPTVHCSTQPLAMAIPPLWWMIISWR</sequence>
<evidence type="ECO:0000313" key="3">
    <source>
        <dbReference type="Proteomes" id="UP000060513"/>
    </source>
</evidence>
<evidence type="ECO:0000256" key="1">
    <source>
        <dbReference type="SAM" id="MobiDB-lite"/>
    </source>
</evidence>
<reference evidence="2 3" key="1">
    <citation type="submission" date="2015-08" db="EMBL/GenBank/DDBJ databases">
        <title>Genome sequence of the pristinamycin over-producing bacterium Streptomyces pristinaespiralis HCCB10218.</title>
        <authorList>
            <person name="Tian J."/>
            <person name="Yang J."/>
            <person name="Li L."/>
            <person name="Ruan L."/>
            <person name="Wei W."/>
            <person name="Zheng G."/>
            <person name="Wei Z."/>
            <person name="Yang S."/>
            <person name="Ge M."/>
            <person name="Jiang W."/>
            <person name="Lu Y."/>
        </authorList>
    </citation>
    <scope>NUCLEOTIDE SEQUENCE [LARGE SCALE GENOMIC DNA]</scope>
    <source>
        <strain evidence="2 3">HCCB 10218</strain>
    </source>
</reference>
<dbReference type="EMBL" id="CP011340">
    <property type="protein sequence ID" value="ALC23569.1"/>
    <property type="molecule type" value="Genomic_DNA"/>
</dbReference>
<feature type="compositionally biased region" description="Pro residues" evidence="1">
    <location>
        <begin position="205"/>
        <end position="217"/>
    </location>
</feature>
<name>A0A0M3QJN8_STRPR</name>
<feature type="compositionally biased region" description="Low complexity" evidence="1">
    <location>
        <begin position="41"/>
        <end position="57"/>
    </location>
</feature>
<dbReference type="STRING" id="38300.SPRI_5263"/>
<accession>A0A0M3QJN8</accession>
<dbReference type="KEGG" id="spri:SPRI_5263"/>
<gene>
    <name evidence="2" type="ORF">SPRI_5263</name>
</gene>
<proteinExistence type="predicted"/>
<protein>
    <submittedName>
        <fullName evidence="2">Uncharacterized protein</fullName>
    </submittedName>
</protein>
<evidence type="ECO:0000313" key="2">
    <source>
        <dbReference type="EMBL" id="ALC23569.1"/>
    </source>
</evidence>
<feature type="region of interest" description="Disordered" evidence="1">
    <location>
        <begin position="1"/>
        <end position="98"/>
    </location>
</feature>
<feature type="compositionally biased region" description="Low complexity" evidence="1">
    <location>
        <begin position="76"/>
        <end position="98"/>
    </location>
</feature>
<dbReference type="Proteomes" id="UP000060513">
    <property type="component" value="Chromosome"/>
</dbReference>
<dbReference type="AlphaFoldDB" id="A0A0M3QJN8"/>
<organism evidence="2">
    <name type="scientific">Streptomyces pristinaespiralis</name>
    <dbReference type="NCBI Taxonomy" id="38300"/>
    <lineage>
        <taxon>Bacteria</taxon>
        <taxon>Bacillati</taxon>
        <taxon>Actinomycetota</taxon>
        <taxon>Actinomycetes</taxon>
        <taxon>Kitasatosporales</taxon>
        <taxon>Streptomycetaceae</taxon>
        <taxon>Streptomyces</taxon>
    </lineage>
</organism>